<evidence type="ECO:0000259" key="1">
    <source>
        <dbReference type="Pfam" id="PF12973"/>
    </source>
</evidence>
<dbReference type="SUPFAM" id="SSF51182">
    <property type="entry name" value="RmlC-like cupins"/>
    <property type="match status" value="1"/>
</dbReference>
<dbReference type="EMBL" id="LZEU01000001">
    <property type="protein sequence ID" value="MBC9250961.1"/>
    <property type="molecule type" value="Genomic_DNA"/>
</dbReference>
<dbReference type="InterPro" id="IPR011051">
    <property type="entry name" value="RmlC_Cupin_sf"/>
</dbReference>
<organism evidence="2 3">
    <name type="scientific">Aquipseudomonas alcaligenes</name>
    <name type="common">Pseudomonas alcaligenes</name>
    <dbReference type="NCBI Taxonomy" id="43263"/>
    <lineage>
        <taxon>Bacteria</taxon>
        <taxon>Pseudomonadati</taxon>
        <taxon>Pseudomonadota</taxon>
        <taxon>Gammaproteobacteria</taxon>
        <taxon>Pseudomonadales</taxon>
        <taxon>Pseudomonadaceae</taxon>
        <taxon>Aquipseudomonas</taxon>
    </lineage>
</organism>
<evidence type="ECO:0000313" key="3">
    <source>
        <dbReference type="Proteomes" id="UP000744555"/>
    </source>
</evidence>
<dbReference type="InterPro" id="IPR014710">
    <property type="entry name" value="RmlC-like_jellyroll"/>
</dbReference>
<reference evidence="2 3" key="1">
    <citation type="submission" date="2016-06" db="EMBL/GenBank/DDBJ databases">
        <authorList>
            <person name="Ramos C."/>
            <person name="Pintado A."/>
            <person name="Crespo-Gomez J.I."/>
        </authorList>
    </citation>
    <scope>NUCLEOTIDE SEQUENCE [LARGE SCALE GENOMIC DNA]</scope>
    <source>
        <strain evidence="2 3">AVO110</strain>
    </source>
</reference>
<gene>
    <name evidence="2" type="ORF">A9179_11790</name>
</gene>
<dbReference type="Proteomes" id="UP000744555">
    <property type="component" value="Unassembled WGS sequence"/>
</dbReference>
<keyword evidence="3" id="KW-1185">Reference proteome</keyword>
<dbReference type="Pfam" id="PF12973">
    <property type="entry name" value="Cupin_7"/>
    <property type="match status" value="1"/>
</dbReference>
<protein>
    <recommendedName>
        <fullName evidence="1">ChrR-like cupin domain-containing protein</fullName>
    </recommendedName>
</protein>
<feature type="domain" description="ChrR-like cupin" evidence="1">
    <location>
        <begin position="15"/>
        <end position="108"/>
    </location>
</feature>
<dbReference type="CDD" id="cd20302">
    <property type="entry name" value="cupin_DAD"/>
    <property type="match status" value="1"/>
</dbReference>
<name>A0ABR7S047_AQUAC</name>
<evidence type="ECO:0000313" key="2">
    <source>
        <dbReference type="EMBL" id="MBC9250961.1"/>
    </source>
</evidence>
<accession>A0ABR7S047</accession>
<proteinExistence type="predicted"/>
<dbReference type="InterPro" id="IPR025979">
    <property type="entry name" value="ChrR-like_cupin_dom"/>
</dbReference>
<comment type="caution">
    <text evidence="2">The sequence shown here is derived from an EMBL/GenBank/DDBJ whole genome shotgun (WGS) entry which is preliminary data.</text>
</comment>
<dbReference type="Gene3D" id="2.60.120.10">
    <property type="entry name" value="Jelly Rolls"/>
    <property type="match status" value="1"/>
</dbReference>
<sequence>MQANGVVSREHDREAILIHEDDLPWIILPDGSGIQLLQVDLNQNLWVVRNRLKPGFSVDTHYHTGPVFAVTHSGEWFYKEYPDKINKAGSFLYEPAHSIHTLVVSDDAKEDAVIWFAIFGSNVNINEKGDVISILDARTVLTLYRTLCAAEGKSCDKVIVFGE</sequence>